<evidence type="ECO:0000256" key="2">
    <source>
        <dbReference type="ARBA" id="ARBA00022803"/>
    </source>
</evidence>
<feature type="repeat" description="TPR" evidence="3">
    <location>
        <begin position="580"/>
        <end position="613"/>
    </location>
</feature>
<dbReference type="SMART" id="SM00028">
    <property type="entry name" value="TPR"/>
    <property type="match status" value="16"/>
</dbReference>
<dbReference type="KEGG" id="dalk:DSCA_22810"/>
<evidence type="ECO:0000313" key="7">
    <source>
        <dbReference type="Proteomes" id="UP000427906"/>
    </source>
</evidence>
<feature type="signal peptide" evidence="5">
    <location>
        <begin position="1"/>
        <end position="23"/>
    </location>
</feature>
<dbReference type="PANTHER" id="PTHR45586:SF1">
    <property type="entry name" value="LIPOPOLYSACCHARIDE ASSEMBLY PROTEIN B"/>
    <property type="match status" value="1"/>
</dbReference>
<reference evidence="6 7" key="1">
    <citation type="submission" date="2019-11" db="EMBL/GenBank/DDBJ databases">
        <title>Comparative genomics of hydrocarbon-degrading Desulfosarcina strains.</title>
        <authorList>
            <person name="Watanabe M."/>
            <person name="Kojima H."/>
            <person name="Fukui M."/>
        </authorList>
    </citation>
    <scope>NUCLEOTIDE SEQUENCE [LARGE SCALE GENOMIC DNA]</scope>
    <source>
        <strain evidence="6 7">PL12</strain>
    </source>
</reference>
<dbReference type="OrthoDB" id="220004at2"/>
<name>A0A5K7YN73_9BACT</name>
<dbReference type="Pfam" id="PF13432">
    <property type="entry name" value="TPR_16"/>
    <property type="match status" value="5"/>
</dbReference>
<dbReference type="AlphaFoldDB" id="A0A5K7YN73"/>
<dbReference type="InterPro" id="IPR011990">
    <property type="entry name" value="TPR-like_helical_dom_sf"/>
</dbReference>
<dbReference type="SUPFAM" id="SSF48452">
    <property type="entry name" value="TPR-like"/>
    <property type="match status" value="3"/>
</dbReference>
<accession>A0A5K7YN73</accession>
<evidence type="ECO:0000256" key="5">
    <source>
        <dbReference type="SAM" id="SignalP"/>
    </source>
</evidence>
<keyword evidence="5" id="KW-0732">Signal</keyword>
<dbReference type="Gene3D" id="1.25.40.10">
    <property type="entry name" value="Tetratricopeptide repeat domain"/>
    <property type="match status" value="4"/>
</dbReference>
<dbReference type="InterPro" id="IPR051012">
    <property type="entry name" value="CellSynth/LPSAsmb/PSIAsmb"/>
</dbReference>
<feature type="repeat" description="TPR" evidence="3">
    <location>
        <begin position="31"/>
        <end position="64"/>
    </location>
</feature>
<feature type="repeat" description="TPR" evidence="3">
    <location>
        <begin position="720"/>
        <end position="753"/>
    </location>
</feature>
<dbReference type="Pfam" id="PF13181">
    <property type="entry name" value="TPR_8"/>
    <property type="match status" value="1"/>
</dbReference>
<evidence type="ECO:0000256" key="1">
    <source>
        <dbReference type="ARBA" id="ARBA00022737"/>
    </source>
</evidence>
<feature type="chain" id="PRO_5024377031" evidence="5">
    <location>
        <begin position="24"/>
        <end position="812"/>
    </location>
</feature>
<keyword evidence="2 3" id="KW-0802">TPR repeat</keyword>
<dbReference type="Proteomes" id="UP000427906">
    <property type="component" value="Chromosome"/>
</dbReference>
<dbReference type="EMBL" id="AP021874">
    <property type="protein sequence ID" value="BBO68351.1"/>
    <property type="molecule type" value="Genomic_DNA"/>
</dbReference>
<sequence>MKPITTTLLVIVLIFVTAFPVSAADGPDRTARKYYKNGLKAYEKNDYQDARQNLEKAIENYPDYAEAYYTLGRVALAGKQGQQAFDYLTTATRIDPGHIQAQLELARILMAAHMPEEALLRLEIVLKDDPGNLDAMLVKGSALLAQKRTADAIAMLSPRFEKGERHRDLILLLAAAHFRNGQTALGESVLKAGIDAHPTDIALHLQLAGAHQRAGDLKAAQDVLTTIIDIDPANVAYPITLAMLYWETRENQQADRVLKRAIEVGPADPARRIAVANFYLQKKQIERAQNLLIEGLASGDRSVRLRLALSELYLKTGRPQESVDLLEKGVAETKASDIAERAAIHNALARIYLSARQFEAANAYAENVLQQDPTNLQALITRGMVMKSAGSPEAAERDFKQVLRRKPDFLQGYLQLADAYVMDRRTGMARKALNAGLRMAPDNRELLMASYRVCLMEKDYKQAEAHLHRLVEKYPMAIDAQAALGDFYLALNDESAARREYSEIVLKAPRSAVGHIRLARLYARQGQTDNAASQLQKGMNLVEEDQALAAELVTVWLSAERTEDALALCEDRLKTHPDEAFAHYLEGKVFTRMKEYDSARKALENAAELDPMWPEAGNSLAAVFLLQDKKKQAIDHFEAALERNPKNPTATLVLGRLYEERKEYEKAISVYETAVATVPGFWSAANRLAFLLADTATSVETLDRALKFATAAYRVKPGHAAIIDTLGWIHYKKGETKQALHLYEQLIIAAPEDPVVNYHMGVVLKKSGDIDTAREKLLTATRAATHFVGREHAEALLKEMKAKGSKLKAHSS</sequence>
<feature type="coiled-coil region" evidence="4">
    <location>
        <begin position="40"/>
        <end position="67"/>
    </location>
</feature>
<dbReference type="PANTHER" id="PTHR45586">
    <property type="entry name" value="TPR REPEAT-CONTAINING PROTEIN PA4667"/>
    <property type="match status" value="1"/>
</dbReference>
<gene>
    <name evidence="6" type="ORF">DSCA_22810</name>
</gene>
<evidence type="ECO:0000256" key="3">
    <source>
        <dbReference type="PROSITE-ProRule" id="PRU00339"/>
    </source>
</evidence>
<proteinExistence type="predicted"/>
<feature type="repeat" description="TPR" evidence="3">
    <location>
        <begin position="65"/>
        <end position="98"/>
    </location>
</feature>
<feature type="repeat" description="TPR" evidence="3">
    <location>
        <begin position="614"/>
        <end position="647"/>
    </location>
</feature>
<keyword evidence="1" id="KW-0677">Repeat</keyword>
<dbReference type="RefSeq" id="WP_155316522.1">
    <property type="nucleotide sequence ID" value="NZ_AP021874.1"/>
</dbReference>
<dbReference type="PROSITE" id="PS50005">
    <property type="entry name" value="TPR"/>
    <property type="match status" value="7"/>
</dbReference>
<keyword evidence="4" id="KW-0175">Coiled coil</keyword>
<dbReference type="InterPro" id="IPR019734">
    <property type="entry name" value="TPR_rpt"/>
</dbReference>
<organism evidence="6 7">
    <name type="scientific">Desulfosarcina alkanivorans</name>
    <dbReference type="NCBI Taxonomy" id="571177"/>
    <lineage>
        <taxon>Bacteria</taxon>
        <taxon>Pseudomonadati</taxon>
        <taxon>Thermodesulfobacteriota</taxon>
        <taxon>Desulfobacteria</taxon>
        <taxon>Desulfobacterales</taxon>
        <taxon>Desulfosarcinaceae</taxon>
        <taxon>Desulfosarcina</taxon>
    </lineage>
</organism>
<feature type="repeat" description="TPR" evidence="3">
    <location>
        <begin position="342"/>
        <end position="375"/>
    </location>
</feature>
<evidence type="ECO:0000313" key="6">
    <source>
        <dbReference type="EMBL" id="BBO68351.1"/>
    </source>
</evidence>
<keyword evidence="7" id="KW-1185">Reference proteome</keyword>
<feature type="repeat" description="TPR" evidence="3">
    <location>
        <begin position="648"/>
        <end position="681"/>
    </location>
</feature>
<evidence type="ECO:0000256" key="4">
    <source>
        <dbReference type="SAM" id="Coils"/>
    </source>
</evidence>
<dbReference type="Pfam" id="PF14559">
    <property type="entry name" value="TPR_19"/>
    <property type="match status" value="2"/>
</dbReference>
<protein>
    <submittedName>
        <fullName evidence="6">Uncharacterized protein</fullName>
    </submittedName>
</protein>